<comment type="caution">
    <text evidence="2">The sequence shown here is derived from an EMBL/GenBank/DDBJ whole genome shotgun (WGS) entry which is preliminary data.</text>
</comment>
<proteinExistence type="predicted"/>
<dbReference type="EMBL" id="JAWWNJ010000046">
    <property type="protein sequence ID" value="KAK7018249.1"/>
    <property type="molecule type" value="Genomic_DNA"/>
</dbReference>
<reference evidence="2 3" key="1">
    <citation type="journal article" date="2024" name="J Genomics">
        <title>Draft genome sequencing and assembly of Favolaschia claudopus CIRM-BRFM 2984 isolated from oak limbs.</title>
        <authorList>
            <person name="Navarro D."/>
            <person name="Drula E."/>
            <person name="Chaduli D."/>
            <person name="Cazenave R."/>
            <person name="Ahrendt S."/>
            <person name="Wang J."/>
            <person name="Lipzen A."/>
            <person name="Daum C."/>
            <person name="Barry K."/>
            <person name="Grigoriev I.V."/>
            <person name="Favel A."/>
            <person name="Rosso M.N."/>
            <person name="Martin F."/>
        </authorList>
    </citation>
    <scope>NUCLEOTIDE SEQUENCE [LARGE SCALE GENOMIC DNA]</scope>
    <source>
        <strain evidence="2 3">CIRM-BRFM 2984</strain>
    </source>
</reference>
<feature type="compositionally biased region" description="Low complexity" evidence="1">
    <location>
        <begin position="106"/>
        <end position="115"/>
    </location>
</feature>
<sequence length="207" mass="23363">MSKRRPLRKSLCQDSEEYQSGLLSLATPSGCLMRDAYYYRSVDPACKIQFADVRHLSHPEAREKNRLRMQERRALTRAKRRTRDSAPDFEPPPLPPPSDIPPLSPPVAAHSPSSAPVSEMLMAHDMPASSSHSSATTPTRPARAVNADESVLTALAAVTALNAAPLTEPDFHERLRWRRARYPIYTTWMSWEHYREIEEWSAAVQCA</sequence>
<gene>
    <name evidence="2" type="ORF">R3P38DRAFT_2784088</name>
</gene>
<feature type="compositionally biased region" description="Pro residues" evidence="1">
    <location>
        <begin position="89"/>
        <end position="105"/>
    </location>
</feature>
<evidence type="ECO:0000313" key="2">
    <source>
        <dbReference type="EMBL" id="KAK7018249.1"/>
    </source>
</evidence>
<keyword evidence="3" id="KW-1185">Reference proteome</keyword>
<dbReference type="AlphaFoldDB" id="A0AAW0AY46"/>
<dbReference type="Proteomes" id="UP001362999">
    <property type="component" value="Unassembled WGS sequence"/>
</dbReference>
<accession>A0AAW0AY46</accession>
<evidence type="ECO:0000313" key="3">
    <source>
        <dbReference type="Proteomes" id="UP001362999"/>
    </source>
</evidence>
<feature type="region of interest" description="Disordered" evidence="1">
    <location>
        <begin position="75"/>
        <end position="115"/>
    </location>
</feature>
<name>A0AAW0AY46_9AGAR</name>
<organism evidence="2 3">
    <name type="scientific">Favolaschia claudopus</name>
    <dbReference type="NCBI Taxonomy" id="2862362"/>
    <lineage>
        <taxon>Eukaryota</taxon>
        <taxon>Fungi</taxon>
        <taxon>Dikarya</taxon>
        <taxon>Basidiomycota</taxon>
        <taxon>Agaricomycotina</taxon>
        <taxon>Agaricomycetes</taxon>
        <taxon>Agaricomycetidae</taxon>
        <taxon>Agaricales</taxon>
        <taxon>Marasmiineae</taxon>
        <taxon>Mycenaceae</taxon>
        <taxon>Favolaschia</taxon>
    </lineage>
</organism>
<evidence type="ECO:0000256" key="1">
    <source>
        <dbReference type="SAM" id="MobiDB-lite"/>
    </source>
</evidence>
<protein>
    <submittedName>
        <fullName evidence="2">Uncharacterized protein</fullName>
    </submittedName>
</protein>